<evidence type="ECO:0000256" key="2">
    <source>
        <dbReference type="ARBA" id="ARBA00022603"/>
    </source>
</evidence>
<dbReference type="SUPFAM" id="SSF53335">
    <property type="entry name" value="S-adenosyl-L-methionine-dependent methyltransferases"/>
    <property type="match status" value="1"/>
</dbReference>
<gene>
    <name evidence="6" type="primary">dcm</name>
    <name evidence="6" type="ORF">HZS55_12950</name>
</gene>
<dbReference type="InterPro" id="IPR029063">
    <property type="entry name" value="SAM-dependent_MTases_sf"/>
</dbReference>
<dbReference type="GO" id="GO:0003677">
    <property type="term" value="F:DNA binding"/>
    <property type="evidence" value="ECO:0007669"/>
    <property type="project" value="TreeGrafter"/>
</dbReference>
<name>A0A7D5TDH9_9EURY</name>
<dbReference type="EMBL" id="CP058910">
    <property type="protein sequence ID" value="QLH78156.1"/>
    <property type="molecule type" value="Genomic_DNA"/>
</dbReference>
<dbReference type="OrthoDB" id="5033at2157"/>
<dbReference type="GO" id="GO:0032259">
    <property type="term" value="P:methylation"/>
    <property type="evidence" value="ECO:0007669"/>
    <property type="project" value="UniProtKB-KW"/>
</dbReference>
<dbReference type="Proteomes" id="UP000509667">
    <property type="component" value="Chromosome"/>
</dbReference>
<dbReference type="KEGG" id="hrr:HZS55_12950"/>
<evidence type="ECO:0000256" key="4">
    <source>
        <dbReference type="ARBA" id="ARBA00022691"/>
    </source>
</evidence>
<dbReference type="EC" id="2.1.1.37" evidence="1"/>
<organism evidence="6 7">
    <name type="scientific">Halosimplex rubrum</name>
    <dbReference type="NCBI Taxonomy" id="869889"/>
    <lineage>
        <taxon>Archaea</taxon>
        <taxon>Methanobacteriati</taxon>
        <taxon>Methanobacteriota</taxon>
        <taxon>Stenosarchaea group</taxon>
        <taxon>Halobacteria</taxon>
        <taxon>Halobacteriales</taxon>
        <taxon>Haloarculaceae</taxon>
        <taxon>Halosimplex</taxon>
    </lineage>
</organism>
<dbReference type="RefSeq" id="WP_179908078.1">
    <property type="nucleotide sequence ID" value="NZ_CP058910.1"/>
</dbReference>
<dbReference type="Pfam" id="PF00145">
    <property type="entry name" value="DNA_methylase"/>
    <property type="match status" value="1"/>
</dbReference>
<comment type="similarity">
    <text evidence="5">Belongs to the class I-like SAM-binding methyltransferase superfamily. C5-methyltransferase family.</text>
</comment>
<dbReference type="NCBIfam" id="TIGR00675">
    <property type="entry name" value="dcm"/>
    <property type="match status" value="1"/>
</dbReference>
<keyword evidence="4" id="KW-0949">S-adenosyl-L-methionine</keyword>
<proteinExistence type="inferred from homology"/>
<evidence type="ECO:0000256" key="5">
    <source>
        <dbReference type="RuleBase" id="RU000416"/>
    </source>
</evidence>
<dbReference type="InterPro" id="IPR001525">
    <property type="entry name" value="C5_MeTfrase"/>
</dbReference>
<protein>
    <recommendedName>
        <fullName evidence="1">DNA (cytosine-5-)-methyltransferase</fullName>
        <ecNumber evidence="1">2.1.1.37</ecNumber>
    </recommendedName>
</protein>
<dbReference type="Gene3D" id="3.40.50.150">
    <property type="entry name" value="Vaccinia Virus protein VP39"/>
    <property type="match status" value="1"/>
</dbReference>
<dbReference type="REBASE" id="410269">
    <property type="entry name" value="M.HruR27ORF12950P"/>
</dbReference>
<dbReference type="GO" id="GO:0003886">
    <property type="term" value="F:DNA (cytosine-5-)-methyltransferase activity"/>
    <property type="evidence" value="ECO:0007669"/>
    <property type="project" value="UniProtKB-EC"/>
</dbReference>
<accession>A0A7D5TDH9</accession>
<keyword evidence="2 6" id="KW-0489">Methyltransferase</keyword>
<evidence type="ECO:0000256" key="1">
    <source>
        <dbReference type="ARBA" id="ARBA00011975"/>
    </source>
</evidence>
<dbReference type="PRINTS" id="PR00105">
    <property type="entry name" value="C5METTRFRASE"/>
</dbReference>
<sequence>MSGLRVFDIFCGAGGFSCGFEQAGFDIEIGFDLNEDALRTFVNNHNADGGLWDLQEMDPGTMDTQYGLHGGLVDVMIGGPPCKGFSTMGERDESDVRNRLYYCAIDYVNHLSPDVVLFENVVGLKSMEDGRGENVLDNIVQAFELCENPTYNVSWRVFDAVDFGVPQTRKRLLVCAVSENLHFTSEDVLSIEPDESERSLEDVVEVEDRYDVQTSPANEGRQLRQETALRGIDEPSYTIKADVPNSLLNSDDLPVDSIKDIDSRRLTIDEIKRVQSFPDDYEFHGDTKTSMYKQIGHAVPPQMAYHFAVRIRKLLQGEPVDGGLQTELGSF</sequence>
<dbReference type="AlphaFoldDB" id="A0A7D5TDH9"/>
<evidence type="ECO:0000313" key="7">
    <source>
        <dbReference type="Proteomes" id="UP000509667"/>
    </source>
</evidence>
<evidence type="ECO:0000256" key="3">
    <source>
        <dbReference type="ARBA" id="ARBA00022679"/>
    </source>
</evidence>
<keyword evidence="3 6" id="KW-0808">Transferase</keyword>
<dbReference type="PROSITE" id="PS51679">
    <property type="entry name" value="SAM_MT_C5"/>
    <property type="match status" value="1"/>
</dbReference>
<dbReference type="InterPro" id="IPR050390">
    <property type="entry name" value="C5-Methyltransferase"/>
</dbReference>
<dbReference type="Gene3D" id="3.90.120.10">
    <property type="entry name" value="DNA Methylase, subunit A, domain 2"/>
    <property type="match status" value="1"/>
</dbReference>
<dbReference type="PANTHER" id="PTHR10629">
    <property type="entry name" value="CYTOSINE-SPECIFIC METHYLTRANSFERASE"/>
    <property type="match status" value="1"/>
</dbReference>
<dbReference type="GeneID" id="56078787"/>
<dbReference type="PANTHER" id="PTHR10629:SF52">
    <property type="entry name" value="DNA (CYTOSINE-5)-METHYLTRANSFERASE 1"/>
    <property type="match status" value="1"/>
</dbReference>
<dbReference type="GO" id="GO:0044027">
    <property type="term" value="P:negative regulation of gene expression via chromosomal CpG island methylation"/>
    <property type="evidence" value="ECO:0007669"/>
    <property type="project" value="TreeGrafter"/>
</dbReference>
<reference evidence="6 7" key="1">
    <citation type="submission" date="2020-07" db="EMBL/GenBank/DDBJ databases">
        <title>Halosimplex pelagicum sp. nov. and Halosimplex rubrum sp. nov., isolated from salted brown alga Laminaria, and emended description of the genus Halosimplex.</title>
        <authorList>
            <person name="Cui H."/>
        </authorList>
    </citation>
    <scope>NUCLEOTIDE SEQUENCE [LARGE SCALE GENOMIC DNA]</scope>
    <source>
        <strain evidence="6 7">R27</strain>
    </source>
</reference>
<evidence type="ECO:0000313" key="6">
    <source>
        <dbReference type="EMBL" id="QLH78156.1"/>
    </source>
</evidence>
<keyword evidence="7" id="KW-1185">Reference proteome</keyword>